<evidence type="ECO:0000256" key="2">
    <source>
        <dbReference type="PROSITE-ProRule" id="PRU00497"/>
    </source>
</evidence>
<dbReference type="InterPro" id="IPR031311">
    <property type="entry name" value="CHIT_BIND_RR_consensus"/>
</dbReference>
<sequence>MVVRCSSYVVKALLQALLVAALVALGAEARAVAQEDVKGVKTLLQDDANDDPFFDPNPQYDFAYRIRDEETGDAKDQREERRGDTVHGSYSVVDPDGTLRTVRYTADDANGFNAVVSLVPGHSKPIVPVVKAVKRVPVVHVDVPVPVQHHVVPTTSLNSGNNRRVLVEHPQHQSGALMHQHLVQPPLTLGQYQDVQHLIPQALPQPSYQLHQLHQIPGSGIHHQMGIPLVQLQDQGLMKQEIGLPLMQLQQEQPGLSQQAQGLLQQGQALLQQEQGLLNQQDQGTLNQQQDQGLGSQQQNQGILNQQQDQGLLGQQQDQGLLGQQQDQGILNQQQGQGLLNQQQDQGLLGQQQDTIAEQPAQQADGGLEQQVDQQPIIDERLDNKLQQQDEPQPQVIDVRHTVQSTNTLIQSQPQIKLQPVQPQLKQQPQQQVQQRVQPQLKQQPQQVQQQVQPQLKQQPQQVQFKTQPQVQQPLVQQLRSLESEEQVHHQVQSLQRAHQQQLVQQQHMLQQLQSFPHQRTLAVYRTSLPAGGLRGANFVRFSSPYAQYSIS</sequence>
<dbReference type="InParanoid" id="A0A6P9A7M2"/>
<dbReference type="Pfam" id="PF00379">
    <property type="entry name" value="Chitin_bind_4"/>
    <property type="match status" value="1"/>
</dbReference>
<dbReference type="PROSITE" id="PS51155">
    <property type="entry name" value="CHIT_BIND_RR_2"/>
    <property type="match status" value="1"/>
</dbReference>
<dbReference type="RefSeq" id="XP_034253309.1">
    <property type="nucleotide sequence ID" value="XM_034397418.1"/>
</dbReference>
<dbReference type="GO" id="GO:0042302">
    <property type="term" value="F:structural constituent of cuticle"/>
    <property type="evidence" value="ECO:0007669"/>
    <property type="project" value="UniProtKB-UniRule"/>
</dbReference>
<dbReference type="OrthoDB" id="6382835at2759"/>
<protein>
    <submittedName>
        <fullName evidence="6">Mediator of RNA polymerase II transcription subunit 26 isoform X1</fullName>
    </submittedName>
</protein>
<dbReference type="Proteomes" id="UP000515158">
    <property type="component" value="Unplaced"/>
</dbReference>
<dbReference type="PANTHER" id="PTHR12236">
    <property type="entry name" value="STRUCTURAL CONTITUENT OF CUTICLE"/>
    <property type="match status" value="1"/>
</dbReference>
<organism evidence="6">
    <name type="scientific">Thrips palmi</name>
    <name type="common">Melon thrips</name>
    <dbReference type="NCBI Taxonomy" id="161013"/>
    <lineage>
        <taxon>Eukaryota</taxon>
        <taxon>Metazoa</taxon>
        <taxon>Ecdysozoa</taxon>
        <taxon>Arthropoda</taxon>
        <taxon>Hexapoda</taxon>
        <taxon>Insecta</taxon>
        <taxon>Pterygota</taxon>
        <taxon>Neoptera</taxon>
        <taxon>Paraneoptera</taxon>
        <taxon>Thysanoptera</taxon>
        <taxon>Terebrantia</taxon>
        <taxon>Thripoidea</taxon>
        <taxon>Thripidae</taxon>
        <taxon>Thrips</taxon>
    </lineage>
</organism>
<dbReference type="PANTHER" id="PTHR12236:SF86">
    <property type="entry name" value="CCP84AC-RELATED"/>
    <property type="match status" value="1"/>
</dbReference>
<dbReference type="GeneID" id="117652471"/>
<evidence type="ECO:0000256" key="4">
    <source>
        <dbReference type="SAM" id="SignalP"/>
    </source>
</evidence>
<keyword evidence="1 2" id="KW-0193">Cuticle</keyword>
<evidence type="ECO:0000313" key="6">
    <source>
        <dbReference type="RefSeq" id="XP_034253309.1"/>
    </source>
</evidence>
<dbReference type="GO" id="GO:0005615">
    <property type="term" value="C:extracellular space"/>
    <property type="evidence" value="ECO:0007669"/>
    <property type="project" value="TreeGrafter"/>
</dbReference>
<dbReference type="PRINTS" id="PR00947">
    <property type="entry name" value="CUTICLE"/>
</dbReference>
<evidence type="ECO:0000313" key="5">
    <source>
        <dbReference type="Proteomes" id="UP000515158"/>
    </source>
</evidence>
<dbReference type="AlphaFoldDB" id="A0A6P9A7M2"/>
<feature type="signal peptide" evidence="4">
    <location>
        <begin position="1"/>
        <end position="29"/>
    </location>
</feature>
<dbReference type="InterPro" id="IPR051217">
    <property type="entry name" value="Insect_Cuticle_Struc_Prot"/>
</dbReference>
<name>A0A6P9A7M2_THRPL</name>
<evidence type="ECO:0000256" key="3">
    <source>
        <dbReference type="SAM" id="MobiDB-lite"/>
    </source>
</evidence>
<evidence type="ECO:0000256" key="1">
    <source>
        <dbReference type="ARBA" id="ARBA00022460"/>
    </source>
</evidence>
<gene>
    <name evidence="6" type="primary">LOC117652471</name>
</gene>
<dbReference type="GO" id="GO:0031012">
    <property type="term" value="C:extracellular matrix"/>
    <property type="evidence" value="ECO:0007669"/>
    <property type="project" value="TreeGrafter"/>
</dbReference>
<proteinExistence type="predicted"/>
<feature type="compositionally biased region" description="Basic and acidic residues" evidence="3">
    <location>
        <begin position="68"/>
        <end position="85"/>
    </location>
</feature>
<accession>A0A6P9A7M2</accession>
<keyword evidence="4" id="KW-0732">Signal</keyword>
<dbReference type="PROSITE" id="PS00233">
    <property type="entry name" value="CHIT_BIND_RR_1"/>
    <property type="match status" value="1"/>
</dbReference>
<reference evidence="6" key="1">
    <citation type="submission" date="2025-08" db="UniProtKB">
        <authorList>
            <consortium name="RefSeq"/>
        </authorList>
    </citation>
    <scope>IDENTIFICATION</scope>
    <source>
        <tissue evidence="6">Total insect</tissue>
    </source>
</reference>
<keyword evidence="5" id="KW-1185">Reference proteome</keyword>
<feature type="region of interest" description="Disordered" evidence="3">
    <location>
        <begin position="68"/>
        <end position="92"/>
    </location>
</feature>
<dbReference type="KEGG" id="tpal:117652471"/>
<feature type="chain" id="PRO_5027879713" evidence="4">
    <location>
        <begin position="30"/>
        <end position="552"/>
    </location>
</feature>
<dbReference type="InterPro" id="IPR000618">
    <property type="entry name" value="Insect_cuticle"/>
</dbReference>